<organism evidence="1 2">
    <name type="scientific">Devosia algicola</name>
    <dbReference type="NCBI Taxonomy" id="3026418"/>
    <lineage>
        <taxon>Bacteria</taxon>
        <taxon>Pseudomonadati</taxon>
        <taxon>Pseudomonadota</taxon>
        <taxon>Alphaproteobacteria</taxon>
        <taxon>Hyphomicrobiales</taxon>
        <taxon>Devosiaceae</taxon>
        <taxon>Devosia</taxon>
    </lineage>
</organism>
<evidence type="ECO:0000313" key="1">
    <source>
        <dbReference type="EMBL" id="WDR01631.1"/>
    </source>
</evidence>
<reference evidence="1 2" key="1">
    <citation type="submission" date="2023-02" db="EMBL/GenBank/DDBJ databases">
        <title>Devosia algicola sp. nov., isolated from the phycosphere of marine algae.</title>
        <authorList>
            <person name="Kim J.M."/>
            <person name="Lee J.K."/>
            <person name="Choi B.J."/>
            <person name="Bayburt H."/>
            <person name="Jeon C.O."/>
        </authorList>
    </citation>
    <scope>NUCLEOTIDE SEQUENCE [LARGE SCALE GENOMIC DNA]</scope>
    <source>
        <strain evidence="1 2">G20-9</strain>
    </source>
</reference>
<protein>
    <submittedName>
        <fullName evidence="1">DUF899 family protein</fullName>
    </submittedName>
</protein>
<name>A0ABY7YK20_9HYPH</name>
<keyword evidence="2" id="KW-1185">Reference proteome</keyword>
<accession>A0ABY7YK20</accession>
<dbReference type="Pfam" id="PF05988">
    <property type="entry name" value="DUF899"/>
    <property type="match status" value="1"/>
</dbReference>
<dbReference type="InterPro" id="IPR010296">
    <property type="entry name" value="DUF899_thioredox"/>
</dbReference>
<dbReference type="RefSeq" id="WP_282218041.1">
    <property type="nucleotide sequence ID" value="NZ_CP118246.1"/>
</dbReference>
<dbReference type="Proteomes" id="UP001220530">
    <property type="component" value="Chromosome"/>
</dbReference>
<gene>
    <name evidence="1" type="ORF">PSQ19_12755</name>
</gene>
<dbReference type="EMBL" id="CP118246">
    <property type="protein sequence ID" value="WDR01631.1"/>
    <property type="molecule type" value="Genomic_DNA"/>
</dbReference>
<sequence length="76" mass="8447">MVQDKLNYPVPNIVDRTTFQTEVDALRDHEKAHTREGDAIATARRRLPMVKVDGLTPLVGESGSVTLLDAFEGRVK</sequence>
<proteinExistence type="predicted"/>
<evidence type="ECO:0000313" key="2">
    <source>
        <dbReference type="Proteomes" id="UP001220530"/>
    </source>
</evidence>